<protein>
    <submittedName>
        <fullName evidence="2">Flagellar assembly protein FliH</fullName>
    </submittedName>
</protein>
<feature type="compositionally biased region" description="Polar residues" evidence="1">
    <location>
        <begin position="13"/>
        <end position="26"/>
    </location>
</feature>
<dbReference type="Proteomes" id="UP000199441">
    <property type="component" value="Unassembled WGS sequence"/>
</dbReference>
<keyword evidence="2" id="KW-0966">Cell projection</keyword>
<keyword evidence="2" id="KW-0282">Flagellum</keyword>
<evidence type="ECO:0000256" key="1">
    <source>
        <dbReference type="SAM" id="MobiDB-lite"/>
    </source>
</evidence>
<organism evidence="2 3">
    <name type="scientific">Litoreibacter albidus</name>
    <dbReference type="NCBI Taxonomy" id="670155"/>
    <lineage>
        <taxon>Bacteria</taxon>
        <taxon>Pseudomonadati</taxon>
        <taxon>Pseudomonadota</taxon>
        <taxon>Alphaproteobacteria</taxon>
        <taxon>Rhodobacterales</taxon>
        <taxon>Roseobacteraceae</taxon>
        <taxon>Litoreibacter</taxon>
    </lineage>
</organism>
<gene>
    <name evidence="2" type="ORF">SAMN04488001_1515</name>
</gene>
<dbReference type="RefSeq" id="WP_089946237.1">
    <property type="nucleotide sequence ID" value="NZ_FNOI01000002.1"/>
</dbReference>
<dbReference type="OrthoDB" id="7870971at2"/>
<proteinExistence type="predicted"/>
<keyword evidence="3" id="KW-1185">Reference proteome</keyword>
<dbReference type="STRING" id="670155.SAMN04488001_1515"/>
<dbReference type="AlphaFoldDB" id="A0A1H2VGK3"/>
<sequence>MSGTPFLEDFASQERSAGQSAAGTPTQAELRASFDDGYKCGWQDGGAAAQSKDQEVRDAMSSALQAMNFTYFEARQHALQSVRPVLEAMVNAVLPQVLAQSLGGRVIEVLEVASKSVEPSVTITCAPDSEAMLSALVADVVKFPVTINTEPTLTTSQALIAFDDGQTSVDLDATLQALRDCITNFYDTTDMKEAEHA</sequence>
<feature type="region of interest" description="Disordered" evidence="1">
    <location>
        <begin position="1"/>
        <end position="26"/>
    </location>
</feature>
<evidence type="ECO:0000313" key="2">
    <source>
        <dbReference type="EMBL" id="SDW67408.1"/>
    </source>
</evidence>
<evidence type="ECO:0000313" key="3">
    <source>
        <dbReference type="Proteomes" id="UP000199441"/>
    </source>
</evidence>
<name>A0A1H2VGK3_9RHOB</name>
<keyword evidence="2" id="KW-0969">Cilium</keyword>
<reference evidence="3" key="1">
    <citation type="submission" date="2016-10" db="EMBL/GenBank/DDBJ databases">
        <authorList>
            <person name="Varghese N."/>
            <person name="Submissions S."/>
        </authorList>
    </citation>
    <scope>NUCLEOTIDE SEQUENCE [LARGE SCALE GENOMIC DNA]</scope>
    <source>
        <strain evidence="3">DSM 26922</strain>
    </source>
</reference>
<accession>A0A1H2VGK3</accession>
<dbReference type="EMBL" id="FNOI01000002">
    <property type="protein sequence ID" value="SDW67408.1"/>
    <property type="molecule type" value="Genomic_DNA"/>
</dbReference>